<dbReference type="GO" id="GO:0008422">
    <property type="term" value="F:beta-glucosidase activity"/>
    <property type="evidence" value="ECO:0007669"/>
    <property type="project" value="TreeGrafter"/>
</dbReference>
<feature type="domain" description="Glycosyl-hydrolase family 116 catalytic region" evidence="2">
    <location>
        <begin position="951"/>
        <end position="1313"/>
    </location>
</feature>
<dbReference type="Gene3D" id="1.50.10.10">
    <property type="match status" value="1"/>
</dbReference>
<dbReference type="InterPro" id="IPR012341">
    <property type="entry name" value="6hp_glycosidase-like_sf"/>
</dbReference>
<name>A0A7R8Z812_TIMDO</name>
<feature type="domain" description="Glycosyl-hydrolase family 116 N-terminal" evidence="3">
    <location>
        <begin position="167"/>
        <end position="284"/>
    </location>
</feature>
<evidence type="ECO:0000259" key="2">
    <source>
        <dbReference type="Pfam" id="PF04685"/>
    </source>
</evidence>
<gene>
    <name evidence="4" type="ORF">TDIB3V08_LOCUS1701</name>
</gene>
<dbReference type="EMBL" id="OA564707">
    <property type="protein sequence ID" value="CAD7195306.1"/>
    <property type="molecule type" value="Genomic_DNA"/>
</dbReference>
<feature type="region of interest" description="Disordered" evidence="1">
    <location>
        <begin position="382"/>
        <end position="419"/>
    </location>
</feature>
<dbReference type="Pfam" id="PF12215">
    <property type="entry name" value="Glyco_hydr_116N"/>
    <property type="match status" value="1"/>
</dbReference>
<dbReference type="InterPro" id="IPR052566">
    <property type="entry name" value="Non-lysos_glucosylceramidase"/>
</dbReference>
<feature type="compositionally biased region" description="Basic and acidic residues" evidence="1">
    <location>
        <begin position="1"/>
        <end position="15"/>
    </location>
</feature>
<protein>
    <recommendedName>
        <fullName evidence="5">Non-lysosomal glucosylceramidase</fullName>
    </recommendedName>
</protein>
<dbReference type="InterPro" id="IPR006775">
    <property type="entry name" value="GH116_catalytic"/>
</dbReference>
<dbReference type="Pfam" id="PF04685">
    <property type="entry name" value="DUF608"/>
    <property type="match status" value="1"/>
</dbReference>
<evidence type="ECO:0000313" key="4">
    <source>
        <dbReference type="EMBL" id="CAD7195306.1"/>
    </source>
</evidence>
<evidence type="ECO:0000256" key="1">
    <source>
        <dbReference type="SAM" id="MobiDB-lite"/>
    </source>
</evidence>
<evidence type="ECO:0008006" key="5">
    <source>
        <dbReference type="Google" id="ProtNLM"/>
    </source>
</evidence>
<dbReference type="SUPFAM" id="SSF48208">
    <property type="entry name" value="Six-hairpin glycosidases"/>
    <property type="match status" value="1"/>
</dbReference>
<sequence length="1326" mass="150962">MTRGGKEELHIQEKTQKKRREGRGNGQGVCDEQRRGDSRIVLFAHATFSNRKRHTFSRHSLQKYIVEASPGLALSVNTLCLWRSQLGMCTQMNGALQLGDVLTKPPPEIIGWLRPWLYGSEDSFFDDRMGTYLNEDINFGGEIVYGVILTVDWTADDREIGVRIQLGAPIGGIGGGTIGRGFKGEFCRFQMRPGMYEYHTVAANQFIVTIHNSEGKMIYQKVLSPYNKPSHGLSSWNWNFNGSHAQYCALYPRAWTIYEIPEHKIRLICRQISPVIPHNYKNITLHVSHSLLTNSGIVKPKSGDWAVTIDLFENGYFLESAMPPPPFQSLASILEPCQPPLTLSGGHAYDSCIPGAAFIWTIENNSESLKYIGITMTFKNGTGGKEDKGGSDGKLPKENEGVKVTHNSQFDPSGKGKELWEDLSKDGELDSPSASSVHKTRTTNNALLKLRMFSSLKAVHVVQAVEGVGGAVSANAEERYMGRLNRTGEQLACAVSVKLSLQGGRTARYPSNQPHLHSESPAHYPFNQPHLHSDSPAHYPFNQSHLHSESPAHYPFNQPHLHSESPAHYPFNQSHLHSESPAHYPFNQPHLHSESQAHYPFNQSHLHSESPAHYPFNQPHLHSESQAHYPFNQSHLHSESPAHYPFNQPHLHSESQAHYPFNQSHLHSESPAHYPFNQPHLHSESQAHYPFNQSHLHSESPAHYPFNQPHLHSESQAHYPFNQSHLHSESPAHYPFNQPHLHSESQAHYPFNQSHLHSESPAHYPFNQPHLHSESQAHYPFNQSHLHSESPAHYPFNQPHLHSESQAHYPFNQSHLHSESPAHYPFNQPHLHSESQAHYPFNQPHLHIGLVVCRKVGEMQRDGPAMFYTKWFPTDGAGAPSLSHYVLSNYERWEKEIELWQQPVLQDASLPDWYKSALFNELYFVADGGSVWFLADEAENLAIDDPRLEYGHFAYLEGHEYRMYNTYDVHFYASFALALLWPKLQLVLQRDFCDSICEENVTRRSHLYDGKVTHRKVKNSVPHDLGDPDEEPYLLINAYPIHDVSDWRDLNLKFVLQCYRDYHLFKDDDYLRNMWPNSRVVMEKALEWDSDGDGLIENGGFPDQTYDSWVMKGPSAYCGSLWLAALFCISKMADLVGETGVAARYRAILEKAKQAFQKKLWNGQYYNFDCSGTPHSKAIMSDQLCGHWYLRACGITEDVFPAVNVKTALNTIFNFNVMQFRNGTMGAVNGMMPDGRVDDITIQSEEVWTGVVYGLAATMIHEGMIDEAFKTASGIYHTVYNRIGLGFETPEALYAEKHYRAIGYMRPLSIWAMQHAWEQRKHFVDQ</sequence>
<dbReference type="GO" id="GO:0005975">
    <property type="term" value="P:carbohydrate metabolic process"/>
    <property type="evidence" value="ECO:0007669"/>
    <property type="project" value="InterPro"/>
</dbReference>
<reference evidence="4" key="1">
    <citation type="submission" date="2020-11" db="EMBL/GenBank/DDBJ databases">
        <authorList>
            <person name="Tran Van P."/>
        </authorList>
    </citation>
    <scope>NUCLEOTIDE SEQUENCE</scope>
</reference>
<dbReference type="InterPro" id="IPR024462">
    <property type="entry name" value="GH116_N"/>
</dbReference>
<dbReference type="InterPro" id="IPR008928">
    <property type="entry name" value="6-hairpin_glycosidase_sf"/>
</dbReference>
<evidence type="ECO:0000259" key="3">
    <source>
        <dbReference type="Pfam" id="PF12215"/>
    </source>
</evidence>
<feature type="region of interest" description="Disordered" evidence="1">
    <location>
        <begin position="1"/>
        <end position="32"/>
    </location>
</feature>
<organism evidence="4">
    <name type="scientific">Timema douglasi</name>
    <name type="common">Walking stick</name>
    <dbReference type="NCBI Taxonomy" id="61478"/>
    <lineage>
        <taxon>Eukaryota</taxon>
        <taxon>Metazoa</taxon>
        <taxon>Ecdysozoa</taxon>
        <taxon>Arthropoda</taxon>
        <taxon>Hexapoda</taxon>
        <taxon>Insecta</taxon>
        <taxon>Pterygota</taxon>
        <taxon>Neoptera</taxon>
        <taxon>Polyneoptera</taxon>
        <taxon>Phasmatodea</taxon>
        <taxon>Timematodea</taxon>
        <taxon>Timematoidea</taxon>
        <taxon>Timematidae</taxon>
        <taxon>Timema</taxon>
    </lineage>
</organism>
<proteinExistence type="predicted"/>
<feature type="compositionally biased region" description="Basic and acidic residues" evidence="1">
    <location>
        <begin position="384"/>
        <end position="403"/>
    </location>
</feature>
<feature type="region of interest" description="Disordered" evidence="1">
    <location>
        <begin position="505"/>
        <end position="592"/>
    </location>
</feature>
<accession>A0A7R8Z812</accession>
<dbReference type="PANTHER" id="PTHR12654:SF0">
    <property type="entry name" value="NON-LYSOSOMAL GLUCOSYLCERAMIDASE"/>
    <property type="match status" value="1"/>
</dbReference>
<dbReference type="PANTHER" id="PTHR12654">
    <property type="entry name" value="BILE ACID BETA-GLUCOSIDASE-RELATED"/>
    <property type="match status" value="1"/>
</dbReference>